<feature type="transmembrane region" description="Helical" evidence="1">
    <location>
        <begin position="12"/>
        <end position="33"/>
    </location>
</feature>
<keyword evidence="1" id="KW-0812">Transmembrane</keyword>
<dbReference type="KEGG" id="vta:B0704"/>
<dbReference type="AlphaFoldDB" id="A0A2N8ZK82"/>
<dbReference type="Proteomes" id="UP000235828">
    <property type="component" value="Chromosome B"/>
</dbReference>
<evidence type="ECO:0000313" key="3">
    <source>
        <dbReference type="Proteomes" id="UP000235828"/>
    </source>
</evidence>
<evidence type="ECO:0000313" key="2">
    <source>
        <dbReference type="EMBL" id="SON52315.1"/>
    </source>
</evidence>
<protein>
    <submittedName>
        <fullName evidence="2">Uncharacterized protein</fullName>
    </submittedName>
</protein>
<organism evidence="2 3">
    <name type="scientific">Vibrio tapetis subsp. tapetis</name>
    <dbReference type="NCBI Taxonomy" id="1671868"/>
    <lineage>
        <taxon>Bacteria</taxon>
        <taxon>Pseudomonadati</taxon>
        <taxon>Pseudomonadota</taxon>
        <taxon>Gammaproteobacteria</taxon>
        <taxon>Vibrionales</taxon>
        <taxon>Vibrionaceae</taxon>
        <taxon>Vibrio</taxon>
    </lineage>
</organism>
<gene>
    <name evidence="2" type="ORF">VTAP4600_B0704</name>
</gene>
<sequence>MQRSVDMRDSLLIFTTLLAALLVVFLFIGIGLTPDNYQYFLSRRLPKVLAIVIAAVAIAQSSLVCELLAAKAASF</sequence>
<name>A0A2N8ZK82_9VIBR</name>
<dbReference type="EMBL" id="LT960612">
    <property type="protein sequence ID" value="SON52315.1"/>
    <property type="molecule type" value="Genomic_DNA"/>
</dbReference>
<feature type="transmembrane region" description="Helical" evidence="1">
    <location>
        <begin position="48"/>
        <end position="69"/>
    </location>
</feature>
<reference evidence="2 3" key="1">
    <citation type="submission" date="2017-10" db="EMBL/GenBank/DDBJ databases">
        <authorList>
            <person name="Banno H."/>
            <person name="Chua N.-H."/>
        </authorList>
    </citation>
    <scope>NUCLEOTIDE SEQUENCE [LARGE SCALE GENOMIC DNA]</scope>
    <source>
        <strain evidence="2">Vibrio tapetis CECT4600</strain>
    </source>
</reference>
<keyword evidence="3" id="KW-1185">Reference proteome</keyword>
<accession>A0A2N8ZK82</accession>
<evidence type="ECO:0000256" key="1">
    <source>
        <dbReference type="SAM" id="Phobius"/>
    </source>
</evidence>
<keyword evidence="1" id="KW-0472">Membrane</keyword>
<proteinExistence type="predicted"/>
<keyword evidence="1" id="KW-1133">Transmembrane helix</keyword>